<accession>A0ABT8G598</accession>
<gene>
    <name evidence="2" type="ORF">QQX09_00040</name>
</gene>
<evidence type="ECO:0000313" key="3">
    <source>
        <dbReference type="Proteomes" id="UP001172728"/>
    </source>
</evidence>
<reference evidence="2" key="1">
    <citation type="submission" date="2023-06" db="EMBL/GenBank/DDBJ databases">
        <title>Sysu t00192.</title>
        <authorList>
            <person name="Gao L."/>
            <person name="Fang B.-Z."/>
            <person name="Li W.-J."/>
        </authorList>
    </citation>
    <scope>NUCLEOTIDE SEQUENCE</scope>
    <source>
        <strain evidence="2">SYSU T00192</strain>
    </source>
</reference>
<feature type="transmembrane region" description="Helical" evidence="1">
    <location>
        <begin position="35"/>
        <end position="56"/>
    </location>
</feature>
<keyword evidence="3" id="KW-1185">Reference proteome</keyword>
<feature type="transmembrane region" description="Helical" evidence="1">
    <location>
        <begin position="92"/>
        <end position="109"/>
    </location>
</feature>
<proteinExistence type="predicted"/>
<keyword evidence="1" id="KW-0812">Transmembrane</keyword>
<evidence type="ECO:0000313" key="2">
    <source>
        <dbReference type="EMBL" id="MDN4474237.1"/>
    </source>
</evidence>
<dbReference type="EMBL" id="JAUHPW010000001">
    <property type="protein sequence ID" value="MDN4474237.1"/>
    <property type="molecule type" value="Genomic_DNA"/>
</dbReference>
<dbReference type="RefSeq" id="WP_301130666.1">
    <property type="nucleotide sequence ID" value="NZ_JAUHPW010000001.1"/>
</dbReference>
<sequence>MIASGRDIVGTVLAGGAVTVAWAHAAGLDWPLVDSARTTAGIVYVLGVAACAGGSADSFESDPQAKRWYHRVGGLLSIVATAALVWTLVTGATAPVILLASVVAVKWLFATVRHLATAAPAPATAT</sequence>
<keyword evidence="1" id="KW-1133">Transmembrane helix</keyword>
<feature type="transmembrane region" description="Helical" evidence="1">
    <location>
        <begin position="68"/>
        <end position="86"/>
    </location>
</feature>
<name>A0ABT8G598_9MICO</name>
<dbReference type="Proteomes" id="UP001172728">
    <property type="component" value="Unassembled WGS sequence"/>
</dbReference>
<evidence type="ECO:0000256" key="1">
    <source>
        <dbReference type="SAM" id="Phobius"/>
    </source>
</evidence>
<comment type="caution">
    <text evidence="2">The sequence shown here is derived from an EMBL/GenBank/DDBJ whole genome shotgun (WGS) entry which is preliminary data.</text>
</comment>
<organism evidence="2 3">
    <name type="scientific">Demequina litoralis</name>
    <dbReference type="NCBI Taxonomy" id="3051660"/>
    <lineage>
        <taxon>Bacteria</taxon>
        <taxon>Bacillati</taxon>
        <taxon>Actinomycetota</taxon>
        <taxon>Actinomycetes</taxon>
        <taxon>Micrococcales</taxon>
        <taxon>Demequinaceae</taxon>
        <taxon>Demequina</taxon>
    </lineage>
</organism>
<protein>
    <submittedName>
        <fullName evidence="2">Uncharacterized protein</fullName>
    </submittedName>
</protein>
<keyword evidence="1" id="KW-0472">Membrane</keyword>